<dbReference type="Proteomes" id="UP001159427">
    <property type="component" value="Unassembled WGS sequence"/>
</dbReference>
<feature type="non-terminal residue" evidence="1">
    <location>
        <position position="1"/>
    </location>
</feature>
<dbReference type="EMBL" id="CALNXI010005779">
    <property type="protein sequence ID" value="CAH3198642.1"/>
    <property type="molecule type" value="Genomic_DNA"/>
</dbReference>
<sequence length="162" mass="17668">GLKKSQDLGWQNWAAHPTKNSEGYPSELQTPAVHVYVVEGFTGNAFPEMLYFQQGCSGGLQIPSAVAQVLINKVAFEDSLSQSIERARVYYGVDTGLTEIEGNRFKDSKLKALIVQSLREKGHNVTDNKASVTDVNGVSYFQEKISAHADSRRGGAQGSAQF</sequence>
<dbReference type="InterPro" id="IPR043137">
    <property type="entry name" value="GGT_ssub_C"/>
</dbReference>
<keyword evidence="2" id="KW-1185">Reference proteome</keyword>
<protein>
    <submittedName>
        <fullName evidence="1">Uncharacterized protein</fullName>
    </submittedName>
</protein>
<evidence type="ECO:0000313" key="2">
    <source>
        <dbReference type="Proteomes" id="UP001159427"/>
    </source>
</evidence>
<proteinExistence type="predicted"/>
<comment type="caution">
    <text evidence="1">The sequence shown here is derived from an EMBL/GenBank/DDBJ whole genome shotgun (WGS) entry which is preliminary data.</text>
</comment>
<accession>A0ABN8T343</accession>
<dbReference type="Pfam" id="PF01019">
    <property type="entry name" value="G_glu_transpept"/>
    <property type="match status" value="1"/>
</dbReference>
<dbReference type="SUPFAM" id="SSF56235">
    <property type="entry name" value="N-terminal nucleophile aminohydrolases (Ntn hydrolases)"/>
    <property type="match status" value="1"/>
</dbReference>
<evidence type="ECO:0000313" key="1">
    <source>
        <dbReference type="EMBL" id="CAH3198642.1"/>
    </source>
</evidence>
<organism evidence="1 2">
    <name type="scientific">Porites evermanni</name>
    <dbReference type="NCBI Taxonomy" id="104178"/>
    <lineage>
        <taxon>Eukaryota</taxon>
        <taxon>Metazoa</taxon>
        <taxon>Cnidaria</taxon>
        <taxon>Anthozoa</taxon>
        <taxon>Hexacorallia</taxon>
        <taxon>Scleractinia</taxon>
        <taxon>Fungiina</taxon>
        <taxon>Poritidae</taxon>
        <taxon>Porites</taxon>
    </lineage>
</organism>
<dbReference type="Gene3D" id="3.60.20.40">
    <property type="match status" value="1"/>
</dbReference>
<dbReference type="InterPro" id="IPR029055">
    <property type="entry name" value="Ntn_hydrolases_N"/>
</dbReference>
<reference evidence="1 2" key="1">
    <citation type="submission" date="2022-05" db="EMBL/GenBank/DDBJ databases">
        <authorList>
            <consortium name="Genoscope - CEA"/>
            <person name="William W."/>
        </authorList>
    </citation>
    <scope>NUCLEOTIDE SEQUENCE [LARGE SCALE GENOMIC DNA]</scope>
</reference>
<name>A0ABN8T343_9CNID</name>
<gene>
    <name evidence="1" type="ORF">PEVE_00036300</name>
</gene>